<feature type="transmembrane region" description="Helical" evidence="2">
    <location>
        <begin position="140"/>
        <end position="164"/>
    </location>
</feature>
<name>A0A1Z4EWI4_9MYCO</name>
<evidence type="ECO:0000256" key="2">
    <source>
        <dbReference type="SAM" id="Phobius"/>
    </source>
</evidence>
<dbReference type="Proteomes" id="UP000217954">
    <property type="component" value="Chromosome"/>
</dbReference>
<feature type="compositionally biased region" description="Low complexity" evidence="1">
    <location>
        <begin position="471"/>
        <end position="490"/>
    </location>
</feature>
<keyword evidence="2" id="KW-0812">Transmembrane</keyword>
<dbReference type="KEGG" id="mste:MSTE_01993"/>
<dbReference type="AlphaFoldDB" id="A0A1Z4EWI4"/>
<keyword evidence="4" id="KW-1185">Reference proteome</keyword>
<evidence type="ECO:0000313" key="4">
    <source>
        <dbReference type="Proteomes" id="UP000217954"/>
    </source>
</evidence>
<gene>
    <name evidence="3" type="ORF">MSTE_01993</name>
</gene>
<keyword evidence="2" id="KW-0472">Membrane</keyword>
<accession>A0A1Z4EWI4</accession>
<feature type="compositionally biased region" description="Low complexity" evidence="1">
    <location>
        <begin position="451"/>
        <end position="464"/>
    </location>
</feature>
<feature type="transmembrane region" description="Helical" evidence="2">
    <location>
        <begin position="272"/>
        <end position="292"/>
    </location>
</feature>
<organism evidence="3 4">
    <name type="scientific">[Mycobacterium] stephanolepidis</name>
    <dbReference type="NCBI Taxonomy" id="1520670"/>
    <lineage>
        <taxon>Bacteria</taxon>
        <taxon>Bacillati</taxon>
        <taxon>Actinomycetota</taxon>
        <taxon>Actinomycetes</taxon>
        <taxon>Mycobacteriales</taxon>
        <taxon>Mycobacteriaceae</taxon>
        <taxon>Mycobacteroides</taxon>
    </lineage>
</organism>
<feature type="transmembrane region" description="Helical" evidence="2">
    <location>
        <begin position="231"/>
        <end position="252"/>
    </location>
</feature>
<protein>
    <submittedName>
        <fullName evidence="3">Uncharacterized protein</fullName>
    </submittedName>
</protein>
<feature type="transmembrane region" description="Helical" evidence="2">
    <location>
        <begin position="199"/>
        <end position="219"/>
    </location>
</feature>
<feature type="compositionally biased region" description="Gly residues" evidence="1">
    <location>
        <begin position="310"/>
        <end position="322"/>
    </location>
</feature>
<feature type="compositionally biased region" description="Polar residues" evidence="1">
    <location>
        <begin position="345"/>
        <end position="360"/>
    </location>
</feature>
<proteinExistence type="predicted"/>
<evidence type="ECO:0000256" key="1">
    <source>
        <dbReference type="SAM" id="MobiDB-lite"/>
    </source>
</evidence>
<reference evidence="3 4" key="2">
    <citation type="journal article" date="2017" name="Int. J. Syst. Evol. Microbiol.">
        <title>Mycobacterium stephanolepidis sp. nov., a rapidly growing species related to Mycobacterium chelonae, isolated from marine teleost fish, Stephanolepis cirrhifer.</title>
        <authorList>
            <person name="Fukano H."/>
            <person name="Wada S."/>
            <person name="Kurata O."/>
            <person name="Katayama K."/>
            <person name="Fujiwara N."/>
            <person name="Hoshino Y."/>
        </authorList>
    </citation>
    <scope>NUCLEOTIDE SEQUENCE [LARGE SCALE GENOMIC DNA]</scope>
    <source>
        <strain evidence="3 4">NJB0901</strain>
    </source>
</reference>
<feature type="region of interest" description="Disordered" evidence="1">
    <location>
        <begin position="310"/>
        <end position="490"/>
    </location>
</feature>
<feature type="transmembrane region" description="Helical" evidence="2">
    <location>
        <begin position="26"/>
        <end position="44"/>
    </location>
</feature>
<dbReference type="EMBL" id="AP018165">
    <property type="protein sequence ID" value="BAX97309.1"/>
    <property type="molecule type" value="Genomic_DNA"/>
</dbReference>
<feature type="transmembrane region" description="Helical" evidence="2">
    <location>
        <begin position="102"/>
        <end position="120"/>
    </location>
</feature>
<reference evidence="4" key="1">
    <citation type="journal article" date="2017" name="Genome Announc.">
        <title>Complete Genome Sequence of Mycobacterium stephanolepidis.</title>
        <authorList>
            <person name="Fukano H."/>
            <person name="Yoshida M."/>
            <person name="Katayama Y."/>
            <person name="Omatsu T."/>
            <person name="Mizutani T."/>
            <person name="Kurata O."/>
            <person name="Wada S."/>
            <person name="Hoshino Y."/>
        </authorList>
    </citation>
    <scope>NUCLEOTIDE SEQUENCE [LARGE SCALE GENOMIC DNA]</scope>
    <source>
        <strain evidence="4">NJB0901</strain>
    </source>
</reference>
<evidence type="ECO:0000313" key="3">
    <source>
        <dbReference type="EMBL" id="BAX97309.1"/>
    </source>
</evidence>
<keyword evidence="2" id="KW-1133">Transmembrane helix</keyword>
<feature type="compositionally biased region" description="Low complexity" evidence="1">
    <location>
        <begin position="361"/>
        <end position="379"/>
    </location>
</feature>
<feature type="compositionally biased region" description="Low complexity" evidence="1">
    <location>
        <begin position="323"/>
        <end position="335"/>
    </location>
</feature>
<feature type="transmembrane region" description="Helical" evidence="2">
    <location>
        <begin position="56"/>
        <end position="81"/>
    </location>
</feature>
<feature type="compositionally biased region" description="Low complexity" evidence="1">
    <location>
        <begin position="410"/>
        <end position="433"/>
    </location>
</feature>
<feature type="compositionally biased region" description="Polar residues" evidence="1">
    <location>
        <begin position="388"/>
        <end position="397"/>
    </location>
</feature>
<sequence>MSRLDERTRQFPDAGRAQNQDPARRLTAVAAGVVLLVAGVAGLHHLARAGDGVGELLVWGGLLLGWFTALGGGVKLAAWGLKPVTTALYDTVTAKVSKPAQAVIAALAVLAGSAGLWWVLRGGYSLWWQQMSGESGWTLVLGVGQMLVAVLSGAALFTGGNYLAGLAREVLTGIGSDEGVHRFPSAAKTSTSSGQSHPALLAALLGGGVALVVMTAWLVPALLSTIAGSSVLPAVSAIAVMLTWAVGANLGWWHGLTGLYRWATVATNKATAVAGVAAILAFSAGGLGLGWFTPETVPLARAACPPDCGGGGGLDGPPGGGQMFQPPSQGGPQMPDYQGGINQPPLDQNGSVSIYNTQAPSISQNGSSGYQSSQGPQQGWDQPAHGTQMPNYQSAPGYTQGPGKPNPDWAGNQPAQQGGQPNTGNQGAQPNQGVQQPSQSDSQRVEDLTRQLQDQQQQNQGNQQRIDELTKQLQQQKQQQNNNQKGLVHG</sequence>